<feature type="non-terminal residue" evidence="1">
    <location>
        <position position="51"/>
    </location>
</feature>
<reference evidence="1" key="1">
    <citation type="journal article" date="2014" name="Front. Microbiol.">
        <title>High frequency of phylogenetically diverse reductive dehalogenase-homologous genes in deep subseafloor sedimentary metagenomes.</title>
        <authorList>
            <person name="Kawai M."/>
            <person name="Futagami T."/>
            <person name="Toyoda A."/>
            <person name="Takaki Y."/>
            <person name="Nishi S."/>
            <person name="Hori S."/>
            <person name="Arai W."/>
            <person name="Tsubouchi T."/>
            <person name="Morono Y."/>
            <person name="Uchiyama I."/>
            <person name="Ito T."/>
            <person name="Fujiyama A."/>
            <person name="Inagaki F."/>
            <person name="Takami H."/>
        </authorList>
    </citation>
    <scope>NUCLEOTIDE SEQUENCE</scope>
    <source>
        <strain evidence="1">Expedition CK06-06</strain>
    </source>
</reference>
<proteinExistence type="predicted"/>
<comment type="caution">
    <text evidence="1">The sequence shown here is derived from an EMBL/GenBank/DDBJ whole genome shotgun (WGS) entry which is preliminary data.</text>
</comment>
<dbReference type="AlphaFoldDB" id="X1KPU0"/>
<gene>
    <name evidence="1" type="ORF">S03H2_57793</name>
</gene>
<organism evidence="1">
    <name type="scientific">marine sediment metagenome</name>
    <dbReference type="NCBI Taxonomy" id="412755"/>
    <lineage>
        <taxon>unclassified sequences</taxon>
        <taxon>metagenomes</taxon>
        <taxon>ecological metagenomes</taxon>
    </lineage>
</organism>
<evidence type="ECO:0000313" key="1">
    <source>
        <dbReference type="EMBL" id="GAH84013.1"/>
    </source>
</evidence>
<sequence>MFIEFGDYLNKSPIIEEIAKKLKCSVEDIKFRKNLTGTSTANVSEITWGKE</sequence>
<name>X1KPU0_9ZZZZ</name>
<protein>
    <submittedName>
        <fullName evidence="1">Uncharacterized protein</fullName>
    </submittedName>
</protein>
<dbReference type="EMBL" id="BARU01037057">
    <property type="protein sequence ID" value="GAH84013.1"/>
    <property type="molecule type" value="Genomic_DNA"/>
</dbReference>
<accession>X1KPU0</accession>